<keyword evidence="10" id="KW-1185">Reference proteome</keyword>
<dbReference type="GO" id="GO:0022857">
    <property type="term" value="F:transmembrane transporter activity"/>
    <property type="evidence" value="ECO:0007669"/>
    <property type="project" value="InterPro"/>
</dbReference>
<feature type="transmembrane region" description="Helical" evidence="8">
    <location>
        <begin position="23"/>
        <end position="45"/>
    </location>
</feature>
<dbReference type="Pfam" id="PF02653">
    <property type="entry name" value="BPD_transp_2"/>
    <property type="match status" value="1"/>
</dbReference>
<feature type="transmembrane region" description="Helical" evidence="8">
    <location>
        <begin position="220"/>
        <end position="240"/>
    </location>
</feature>
<evidence type="ECO:0000256" key="8">
    <source>
        <dbReference type="SAM" id="Phobius"/>
    </source>
</evidence>
<evidence type="ECO:0000256" key="2">
    <source>
        <dbReference type="ARBA" id="ARBA00022448"/>
    </source>
</evidence>
<feature type="transmembrane region" description="Helical" evidence="8">
    <location>
        <begin position="276"/>
        <end position="295"/>
    </location>
</feature>
<dbReference type="OrthoDB" id="7284468at2"/>
<sequence length="324" mass="33578">MSMSSQTAGATPRLHLSKDVVQVIYRLLAAGLLCVVLAVVTDSFLSTNNILNVLRQASLLFFLASGLTLVILSGGLDLSVGANIGLSACLAATVIKATGSPVLGTLAGLGSGTLVGVCNGLMVAKLRIPSFIATYGMLWVLHGLTYYYMGGETIHGFPPGFRQIGSGYFLGIPIPVYLMLGFLAAGTFFAQRTVWGQQIYAIGANPVAARLCGIPVDRRLILVYAFSGAMAGVASLVFLARLNSAEGDIGEALTLPAVAAVLIGGASLFGGVGTVFGTFVGALILTLVLNGMNLLAVNASWQPLVTGVIVVLAVWLDMIGRRRT</sequence>
<keyword evidence="3" id="KW-1003">Cell membrane</keyword>
<keyword evidence="2" id="KW-0813">Transport</keyword>
<gene>
    <name evidence="9" type="ORF">EDC64_11553</name>
</gene>
<name>A0A4R3LNT6_9HYPH</name>
<feature type="transmembrane region" description="Helical" evidence="8">
    <location>
        <begin position="168"/>
        <end position="190"/>
    </location>
</feature>
<evidence type="ECO:0000256" key="7">
    <source>
        <dbReference type="ARBA" id="ARBA00023136"/>
    </source>
</evidence>
<evidence type="ECO:0000313" key="10">
    <source>
        <dbReference type="Proteomes" id="UP000294664"/>
    </source>
</evidence>
<dbReference type="PANTHER" id="PTHR32196:SF21">
    <property type="entry name" value="ABC TRANSPORTER PERMEASE PROTEIN YPHD-RELATED"/>
    <property type="match status" value="1"/>
</dbReference>
<feature type="transmembrane region" description="Helical" evidence="8">
    <location>
        <begin position="102"/>
        <end position="124"/>
    </location>
</feature>
<dbReference type="GO" id="GO:0005886">
    <property type="term" value="C:plasma membrane"/>
    <property type="evidence" value="ECO:0007669"/>
    <property type="project" value="UniProtKB-SubCell"/>
</dbReference>
<evidence type="ECO:0000256" key="3">
    <source>
        <dbReference type="ARBA" id="ARBA00022475"/>
    </source>
</evidence>
<evidence type="ECO:0000256" key="1">
    <source>
        <dbReference type="ARBA" id="ARBA00004651"/>
    </source>
</evidence>
<protein>
    <submittedName>
        <fullName evidence="9">Monosaccharide ABC transporter membrane protein (CUT2 family)</fullName>
    </submittedName>
</protein>
<comment type="subcellular location">
    <subcellularLocation>
        <location evidence="1">Cell membrane</location>
        <topology evidence="1">Multi-pass membrane protein</topology>
    </subcellularLocation>
</comment>
<keyword evidence="5 8" id="KW-0812">Transmembrane</keyword>
<accession>A0A4R3LNT6</accession>
<keyword evidence="6 8" id="KW-1133">Transmembrane helix</keyword>
<keyword evidence="7 8" id="KW-0472">Membrane</keyword>
<feature type="transmembrane region" description="Helical" evidence="8">
    <location>
        <begin position="131"/>
        <end position="148"/>
    </location>
</feature>
<dbReference type="Proteomes" id="UP000294664">
    <property type="component" value="Unassembled WGS sequence"/>
</dbReference>
<reference evidence="9 10" key="1">
    <citation type="submission" date="2019-03" db="EMBL/GenBank/DDBJ databases">
        <title>Genomic Encyclopedia of Type Strains, Phase IV (KMG-IV): sequencing the most valuable type-strain genomes for metagenomic binning, comparative biology and taxonomic classification.</title>
        <authorList>
            <person name="Goeker M."/>
        </authorList>
    </citation>
    <scope>NUCLEOTIDE SEQUENCE [LARGE SCALE GENOMIC DNA]</scope>
    <source>
        <strain evidence="9 10">DSM 9035</strain>
    </source>
</reference>
<dbReference type="PANTHER" id="PTHR32196">
    <property type="entry name" value="ABC TRANSPORTER PERMEASE PROTEIN YPHD-RELATED-RELATED"/>
    <property type="match status" value="1"/>
</dbReference>
<dbReference type="CDD" id="cd06579">
    <property type="entry name" value="TM_PBP1_transp_AraH_like"/>
    <property type="match status" value="1"/>
</dbReference>
<dbReference type="EMBL" id="SMAI01000015">
    <property type="protein sequence ID" value="TCT02022.1"/>
    <property type="molecule type" value="Genomic_DNA"/>
</dbReference>
<organism evidence="9 10">
    <name type="scientific">Aquabacter spiritensis</name>
    <dbReference type="NCBI Taxonomy" id="933073"/>
    <lineage>
        <taxon>Bacteria</taxon>
        <taxon>Pseudomonadati</taxon>
        <taxon>Pseudomonadota</taxon>
        <taxon>Alphaproteobacteria</taxon>
        <taxon>Hyphomicrobiales</taxon>
        <taxon>Xanthobacteraceae</taxon>
        <taxon>Aquabacter</taxon>
    </lineage>
</organism>
<evidence type="ECO:0000313" key="9">
    <source>
        <dbReference type="EMBL" id="TCT02022.1"/>
    </source>
</evidence>
<dbReference type="AlphaFoldDB" id="A0A4R3LNT6"/>
<keyword evidence="4" id="KW-0997">Cell inner membrane</keyword>
<feature type="transmembrane region" description="Helical" evidence="8">
    <location>
        <begin position="57"/>
        <end position="76"/>
    </location>
</feature>
<proteinExistence type="predicted"/>
<dbReference type="InterPro" id="IPR001851">
    <property type="entry name" value="ABC_transp_permease"/>
</dbReference>
<evidence type="ECO:0000256" key="5">
    <source>
        <dbReference type="ARBA" id="ARBA00022692"/>
    </source>
</evidence>
<evidence type="ECO:0000256" key="4">
    <source>
        <dbReference type="ARBA" id="ARBA00022519"/>
    </source>
</evidence>
<feature type="transmembrane region" description="Helical" evidence="8">
    <location>
        <begin position="301"/>
        <end position="319"/>
    </location>
</feature>
<evidence type="ECO:0000256" key="6">
    <source>
        <dbReference type="ARBA" id="ARBA00022989"/>
    </source>
</evidence>
<comment type="caution">
    <text evidence="9">The sequence shown here is derived from an EMBL/GenBank/DDBJ whole genome shotgun (WGS) entry which is preliminary data.</text>
</comment>